<accession>Q1CZH9</accession>
<dbReference type="Proteomes" id="UP000002402">
    <property type="component" value="Chromosome"/>
</dbReference>
<sequence>MAEDVLVGWGWDPGPGLEPVPGTQRALGELIRAWIDTGAACPSP</sequence>
<proteinExistence type="predicted"/>
<dbReference type="EnsemblBacteria" id="ABF92913">
    <property type="protein sequence ID" value="ABF92913"/>
    <property type="gene ID" value="MXAN_6059"/>
</dbReference>
<dbReference type="HOGENOM" id="CLU_3218992_0_0_7"/>
<name>Q1CZH9_MYXXD</name>
<dbReference type="AlphaFoldDB" id="Q1CZH9"/>
<organism evidence="1 2">
    <name type="scientific">Myxococcus xanthus (strain DK1622)</name>
    <dbReference type="NCBI Taxonomy" id="246197"/>
    <lineage>
        <taxon>Bacteria</taxon>
        <taxon>Pseudomonadati</taxon>
        <taxon>Myxococcota</taxon>
        <taxon>Myxococcia</taxon>
        <taxon>Myxococcales</taxon>
        <taxon>Cystobacterineae</taxon>
        <taxon>Myxococcaceae</taxon>
        <taxon>Myxococcus</taxon>
    </lineage>
</organism>
<reference evidence="1 2" key="1">
    <citation type="journal article" date="2006" name="Proc. Natl. Acad. Sci. U.S.A.">
        <title>Evolution of sensory complexity recorded in a myxobacterial genome.</title>
        <authorList>
            <person name="Goldman B.S."/>
            <person name="Nierman W.C."/>
            <person name="Kaiser D."/>
            <person name="Slater S.C."/>
            <person name="Durkin A.S."/>
            <person name="Eisen J.A."/>
            <person name="Ronning C.M."/>
            <person name="Barbazuk W.B."/>
            <person name="Blanchard M."/>
            <person name="Field C."/>
            <person name="Halling C."/>
            <person name="Hinkle G."/>
            <person name="Iartchuk O."/>
            <person name="Kim H.S."/>
            <person name="Mackenzie C."/>
            <person name="Madupu R."/>
            <person name="Miller N."/>
            <person name="Shvartsbeyn A."/>
            <person name="Sullivan S.A."/>
            <person name="Vaudin M."/>
            <person name="Wiegand R."/>
            <person name="Kaplan H.B."/>
        </authorList>
    </citation>
    <scope>NUCLEOTIDE SEQUENCE [LARGE SCALE GENOMIC DNA]</scope>
    <source>
        <strain evidence="2">DK1622</strain>
    </source>
</reference>
<dbReference type="STRING" id="246197.MXAN_6059"/>
<keyword evidence="2" id="KW-1185">Reference proteome</keyword>
<dbReference type="KEGG" id="mxa:MXAN_6059"/>
<gene>
    <name evidence="1" type="ordered locus">MXAN_6059</name>
</gene>
<dbReference type="EMBL" id="CP000113">
    <property type="protein sequence ID" value="ABF92913.1"/>
    <property type="molecule type" value="Genomic_DNA"/>
</dbReference>
<evidence type="ECO:0000313" key="1">
    <source>
        <dbReference type="EMBL" id="ABF92913.1"/>
    </source>
</evidence>
<protein>
    <submittedName>
        <fullName evidence="1">Uncharacterized protein</fullName>
    </submittedName>
</protein>
<evidence type="ECO:0000313" key="2">
    <source>
        <dbReference type="Proteomes" id="UP000002402"/>
    </source>
</evidence>